<name>A0A6M3LID1_9ZZZZ</name>
<accession>A0A6M3LID1</accession>
<sequence>MLSDRLAGEVEPGLRRLLSGLGVAEEVNAKEPTVPGGFQGVTMGQALDQDHDARRVQNAEARIRQIAKEEALFEVDKHETIIHHSLRASGRGPST</sequence>
<gene>
    <name evidence="1" type="ORF">MM415B04538_0008</name>
</gene>
<protein>
    <submittedName>
        <fullName evidence="1">Uncharacterized protein</fullName>
    </submittedName>
</protein>
<reference evidence="1" key="1">
    <citation type="submission" date="2020-03" db="EMBL/GenBank/DDBJ databases">
        <title>The deep terrestrial virosphere.</title>
        <authorList>
            <person name="Holmfeldt K."/>
            <person name="Nilsson E."/>
            <person name="Simone D."/>
            <person name="Lopez-Fernandez M."/>
            <person name="Wu X."/>
            <person name="de Brujin I."/>
            <person name="Lundin D."/>
            <person name="Andersson A."/>
            <person name="Bertilsson S."/>
            <person name="Dopson M."/>
        </authorList>
    </citation>
    <scope>NUCLEOTIDE SEQUENCE</scope>
    <source>
        <strain evidence="1">MM415B04538</strain>
    </source>
</reference>
<evidence type="ECO:0000313" key="1">
    <source>
        <dbReference type="EMBL" id="QJA92655.1"/>
    </source>
</evidence>
<organism evidence="1">
    <name type="scientific">viral metagenome</name>
    <dbReference type="NCBI Taxonomy" id="1070528"/>
    <lineage>
        <taxon>unclassified sequences</taxon>
        <taxon>metagenomes</taxon>
        <taxon>organismal metagenomes</taxon>
    </lineage>
</organism>
<dbReference type="AlphaFoldDB" id="A0A6M3LID1"/>
<dbReference type="EMBL" id="MT143085">
    <property type="protein sequence ID" value="QJA92655.1"/>
    <property type="molecule type" value="Genomic_DNA"/>
</dbReference>
<proteinExistence type="predicted"/>